<dbReference type="EMBL" id="VHSG01000006">
    <property type="protein sequence ID" value="TQV84146.1"/>
    <property type="molecule type" value="Genomic_DNA"/>
</dbReference>
<dbReference type="InterPro" id="IPR000653">
    <property type="entry name" value="DegT/StrS_aminotransferase"/>
</dbReference>
<name>A0A545U3W5_9GAMM</name>
<keyword evidence="6" id="KW-0808">Transferase</keyword>
<dbReference type="InterPro" id="IPR020026">
    <property type="entry name" value="PseC"/>
</dbReference>
<dbReference type="PIRSF" id="PIRSF000390">
    <property type="entry name" value="PLP_StrS"/>
    <property type="match status" value="1"/>
</dbReference>
<evidence type="ECO:0000313" key="6">
    <source>
        <dbReference type="EMBL" id="TQV84146.1"/>
    </source>
</evidence>
<evidence type="ECO:0000256" key="3">
    <source>
        <dbReference type="PIRSR" id="PIRSR000390-1"/>
    </source>
</evidence>
<protein>
    <submittedName>
        <fullName evidence="6">UDP-4-amino-4, 6-dideoxy-N-acetyl-beta-L-altrosamine transaminase</fullName>
        <ecNumber evidence="6">2.6.1.92</ecNumber>
    </submittedName>
</protein>
<dbReference type="NCBIfam" id="TIGR03588">
    <property type="entry name" value="PseC"/>
    <property type="match status" value="1"/>
</dbReference>
<gene>
    <name evidence="6" type="primary">pseC</name>
    <name evidence="6" type="ORF">FKG94_05645</name>
</gene>
<accession>A0A545U3W5</accession>
<dbReference type="GO" id="GO:0030170">
    <property type="term" value="F:pyridoxal phosphate binding"/>
    <property type="evidence" value="ECO:0007669"/>
    <property type="project" value="TreeGrafter"/>
</dbReference>
<comment type="caution">
    <text evidence="6">The sequence shown here is derived from an EMBL/GenBank/DDBJ whole genome shotgun (WGS) entry which is preliminary data.</text>
</comment>
<dbReference type="PANTHER" id="PTHR30244">
    <property type="entry name" value="TRANSAMINASE"/>
    <property type="match status" value="1"/>
</dbReference>
<dbReference type="OrthoDB" id="9804264at2"/>
<evidence type="ECO:0000256" key="1">
    <source>
        <dbReference type="ARBA" id="ARBA00022898"/>
    </source>
</evidence>
<evidence type="ECO:0000313" key="7">
    <source>
        <dbReference type="Proteomes" id="UP000319732"/>
    </source>
</evidence>
<feature type="active site" description="Proton acceptor" evidence="3">
    <location>
        <position position="188"/>
    </location>
</feature>
<organism evidence="6 7">
    <name type="scientific">Exilibacterium tricleocarpae</name>
    <dbReference type="NCBI Taxonomy" id="2591008"/>
    <lineage>
        <taxon>Bacteria</taxon>
        <taxon>Pseudomonadati</taxon>
        <taxon>Pseudomonadota</taxon>
        <taxon>Gammaproteobacteria</taxon>
        <taxon>Cellvibrionales</taxon>
        <taxon>Cellvibrionaceae</taxon>
        <taxon>Exilibacterium</taxon>
    </lineage>
</organism>
<dbReference type="InterPro" id="IPR015424">
    <property type="entry name" value="PyrdxlP-dep_Trfase"/>
</dbReference>
<dbReference type="InterPro" id="IPR015422">
    <property type="entry name" value="PyrdxlP-dep_Trfase_small"/>
</dbReference>
<keyword evidence="7" id="KW-1185">Reference proteome</keyword>
<evidence type="ECO:0000256" key="2">
    <source>
        <dbReference type="ARBA" id="ARBA00037999"/>
    </source>
</evidence>
<proteinExistence type="inferred from homology"/>
<keyword evidence="1 4" id="KW-0663">Pyridoxal phosphate</keyword>
<dbReference type="InterPro" id="IPR015421">
    <property type="entry name" value="PyrdxlP-dep_Trfase_major"/>
</dbReference>
<comment type="similarity">
    <text evidence="2 5">Belongs to the DegT/DnrJ/EryC1 family.</text>
</comment>
<dbReference type="RefSeq" id="WP_142903225.1">
    <property type="nucleotide sequence ID" value="NZ_ML660089.1"/>
</dbReference>
<dbReference type="GO" id="GO:0000271">
    <property type="term" value="P:polysaccharide biosynthetic process"/>
    <property type="evidence" value="ECO:0007669"/>
    <property type="project" value="TreeGrafter"/>
</dbReference>
<sequence>MIPYGRQTIDEADIAAVVAVLRSDWLTQGPAVPRFEQHLAAYCGAEYGVAASSGTAALHLACRALGLGAGDWLWTSPLSFVASANCARYCGARVDFVDIDPATRTISVAALEDKLHRARRAGRLPKVVVPVHFAGVPCDMPALAALAETFGFRILEDAAHALGSRYGDCAVGACRHSDITVFSFHPVKTLTTGEGGMAVCNDPRLAAAMRKLCSHGITRDPADFNRPAQGDWYYEQQMLGYNYRMTDIQAALGLAQLDRLPAWIERRCELANRYAVLLQSLPLQLPSAPPQTRPAWHIYPIALADSTHRLNVFNYLRQRGIGVNVHYIPIHLQPDYQRFGFGLGDFINAEAYYGGALTLPLYPALTADQQDQVVACLREALL</sequence>
<feature type="modified residue" description="N6-(pyridoxal phosphate)lysine" evidence="4">
    <location>
        <position position="188"/>
    </location>
</feature>
<dbReference type="AlphaFoldDB" id="A0A545U3W5"/>
<dbReference type="Proteomes" id="UP000319732">
    <property type="component" value="Unassembled WGS sequence"/>
</dbReference>
<dbReference type="Gene3D" id="3.40.640.10">
    <property type="entry name" value="Type I PLP-dependent aspartate aminotransferase-like (Major domain)"/>
    <property type="match status" value="1"/>
</dbReference>
<dbReference type="PANTHER" id="PTHR30244:SF34">
    <property type="entry name" value="DTDP-4-AMINO-4,6-DIDEOXYGALACTOSE TRANSAMINASE"/>
    <property type="match status" value="1"/>
</dbReference>
<dbReference type="Pfam" id="PF01041">
    <property type="entry name" value="DegT_DnrJ_EryC1"/>
    <property type="match status" value="1"/>
</dbReference>
<dbReference type="GO" id="GO:0008483">
    <property type="term" value="F:transaminase activity"/>
    <property type="evidence" value="ECO:0007669"/>
    <property type="project" value="UniProtKB-KW"/>
</dbReference>
<dbReference type="EC" id="2.6.1.92" evidence="6"/>
<keyword evidence="6" id="KW-0032">Aminotransferase</keyword>
<reference evidence="6 7" key="1">
    <citation type="submission" date="2019-06" db="EMBL/GenBank/DDBJ databases">
        <title>Whole genome sequence for Cellvibrionaceae sp. R142.</title>
        <authorList>
            <person name="Wang G."/>
        </authorList>
    </citation>
    <scope>NUCLEOTIDE SEQUENCE [LARGE SCALE GENOMIC DNA]</scope>
    <source>
        <strain evidence="6 7">R142</strain>
    </source>
</reference>
<dbReference type="SUPFAM" id="SSF53383">
    <property type="entry name" value="PLP-dependent transferases"/>
    <property type="match status" value="1"/>
</dbReference>
<dbReference type="Gene3D" id="3.90.1150.10">
    <property type="entry name" value="Aspartate Aminotransferase, domain 1"/>
    <property type="match status" value="1"/>
</dbReference>
<dbReference type="CDD" id="cd00616">
    <property type="entry name" value="AHBA_syn"/>
    <property type="match status" value="1"/>
</dbReference>
<evidence type="ECO:0000256" key="4">
    <source>
        <dbReference type="PIRSR" id="PIRSR000390-2"/>
    </source>
</evidence>
<evidence type="ECO:0000256" key="5">
    <source>
        <dbReference type="RuleBase" id="RU004508"/>
    </source>
</evidence>